<keyword evidence="5" id="KW-0560">Oxidoreductase</keyword>
<evidence type="ECO:0000313" key="7">
    <source>
        <dbReference type="EMBL" id="QHT79451.1"/>
    </source>
</evidence>
<evidence type="ECO:0000256" key="4">
    <source>
        <dbReference type="ARBA" id="ARBA00022857"/>
    </source>
</evidence>
<dbReference type="EMBL" id="MN739949">
    <property type="protein sequence ID" value="QHT79451.1"/>
    <property type="molecule type" value="Genomic_DNA"/>
</dbReference>
<dbReference type="PRINTS" id="PR00070">
    <property type="entry name" value="DHFR"/>
</dbReference>
<evidence type="ECO:0000259" key="6">
    <source>
        <dbReference type="PROSITE" id="PS51330"/>
    </source>
</evidence>
<feature type="domain" description="DHFR" evidence="6">
    <location>
        <begin position="2"/>
        <end position="170"/>
    </location>
</feature>
<name>A0A6C0HFR0_9ZZZZ</name>
<dbReference type="CDD" id="cd00209">
    <property type="entry name" value="DHFR"/>
    <property type="match status" value="1"/>
</dbReference>
<dbReference type="PROSITE" id="PS00075">
    <property type="entry name" value="DHFR_1"/>
    <property type="match status" value="1"/>
</dbReference>
<dbReference type="InterPro" id="IPR001796">
    <property type="entry name" value="DHFR_dom"/>
</dbReference>
<evidence type="ECO:0000256" key="2">
    <source>
        <dbReference type="ARBA" id="ARBA00012856"/>
    </source>
</evidence>
<protein>
    <recommendedName>
        <fullName evidence="2">dihydrofolate reductase</fullName>
        <ecNumber evidence="2">1.5.1.3</ecNumber>
    </recommendedName>
</protein>
<dbReference type="SUPFAM" id="SSF53597">
    <property type="entry name" value="Dihydrofolate reductase-like"/>
    <property type="match status" value="1"/>
</dbReference>
<dbReference type="GO" id="GO:0004146">
    <property type="term" value="F:dihydrofolate reductase activity"/>
    <property type="evidence" value="ECO:0007669"/>
    <property type="project" value="UniProtKB-EC"/>
</dbReference>
<sequence>MNYNLIVATCKGKGIGYKGNIPWHNKADLAHFSKLTRGIGGENAVIMGSTTWNSLPNQLLPGRNNLILSSTLKLHTIMDDGHIVKTFTSVEGIVHFCNLMEYDQVWIIGGESIYKQFLDKKIINKCYVSTIDAFYECDTFFPELNENEWLLNASYTLSDATVNVDVYCKI</sequence>
<dbReference type="AlphaFoldDB" id="A0A6C0HFR0"/>
<evidence type="ECO:0000256" key="5">
    <source>
        <dbReference type="ARBA" id="ARBA00023002"/>
    </source>
</evidence>
<dbReference type="GO" id="GO:0046654">
    <property type="term" value="P:tetrahydrofolate biosynthetic process"/>
    <property type="evidence" value="ECO:0007669"/>
    <property type="project" value="InterPro"/>
</dbReference>
<accession>A0A6C0HFR0</accession>
<dbReference type="GO" id="GO:0006730">
    <property type="term" value="P:one-carbon metabolic process"/>
    <property type="evidence" value="ECO:0007669"/>
    <property type="project" value="UniProtKB-KW"/>
</dbReference>
<keyword evidence="4" id="KW-0521">NADP</keyword>
<dbReference type="GO" id="GO:0050661">
    <property type="term" value="F:NADP binding"/>
    <property type="evidence" value="ECO:0007669"/>
    <property type="project" value="InterPro"/>
</dbReference>
<reference evidence="7" key="1">
    <citation type="journal article" date="2020" name="Nature">
        <title>Giant virus diversity and host interactions through global metagenomics.</title>
        <authorList>
            <person name="Schulz F."/>
            <person name="Roux S."/>
            <person name="Paez-Espino D."/>
            <person name="Jungbluth S."/>
            <person name="Walsh D.A."/>
            <person name="Denef V.J."/>
            <person name="McMahon K.D."/>
            <person name="Konstantinidis K.T."/>
            <person name="Eloe-Fadrosh E.A."/>
            <person name="Kyrpides N.C."/>
            <person name="Woyke T."/>
        </authorList>
    </citation>
    <scope>NUCLEOTIDE SEQUENCE</scope>
    <source>
        <strain evidence="7">GVMAG-M-3300023184-101</strain>
    </source>
</reference>
<organism evidence="7">
    <name type="scientific">viral metagenome</name>
    <dbReference type="NCBI Taxonomy" id="1070528"/>
    <lineage>
        <taxon>unclassified sequences</taxon>
        <taxon>metagenomes</taxon>
        <taxon>organismal metagenomes</taxon>
    </lineage>
</organism>
<dbReference type="InterPro" id="IPR024072">
    <property type="entry name" value="DHFR-like_dom_sf"/>
</dbReference>
<dbReference type="InterPro" id="IPR017925">
    <property type="entry name" value="DHFR_CS"/>
</dbReference>
<dbReference type="EC" id="1.5.1.3" evidence="2"/>
<evidence type="ECO:0000256" key="3">
    <source>
        <dbReference type="ARBA" id="ARBA00022563"/>
    </source>
</evidence>
<dbReference type="PROSITE" id="PS51330">
    <property type="entry name" value="DHFR_2"/>
    <property type="match status" value="1"/>
</dbReference>
<dbReference type="InterPro" id="IPR012259">
    <property type="entry name" value="DHFR"/>
</dbReference>
<proteinExistence type="predicted"/>
<dbReference type="Gene3D" id="3.40.430.10">
    <property type="entry name" value="Dihydrofolate Reductase, subunit A"/>
    <property type="match status" value="1"/>
</dbReference>
<keyword evidence="3" id="KW-0554">One-carbon metabolism</keyword>
<evidence type="ECO:0000256" key="1">
    <source>
        <dbReference type="ARBA" id="ARBA00004903"/>
    </source>
</evidence>
<dbReference type="GO" id="GO:0046452">
    <property type="term" value="P:dihydrofolate metabolic process"/>
    <property type="evidence" value="ECO:0007669"/>
    <property type="project" value="TreeGrafter"/>
</dbReference>
<dbReference type="PANTHER" id="PTHR48069:SF3">
    <property type="entry name" value="DIHYDROFOLATE REDUCTASE"/>
    <property type="match status" value="1"/>
</dbReference>
<dbReference type="Pfam" id="PF00186">
    <property type="entry name" value="DHFR_1"/>
    <property type="match status" value="1"/>
</dbReference>
<dbReference type="GO" id="GO:0005739">
    <property type="term" value="C:mitochondrion"/>
    <property type="evidence" value="ECO:0007669"/>
    <property type="project" value="TreeGrafter"/>
</dbReference>
<dbReference type="PANTHER" id="PTHR48069">
    <property type="entry name" value="DIHYDROFOLATE REDUCTASE"/>
    <property type="match status" value="1"/>
</dbReference>
<comment type="pathway">
    <text evidence="1">Cofactor biosynthesis; tetrahydrofolate biosynthesis; 5,6,7,8-tetrahydrofolate from 7,8-dihydrofolate: step 1/1.</text>
</comment>
<dbReference type="GO" id="GO:0046655">
    <property type="term" value="P:folic acid metabolic process"/>
    <property type="evidence" value="ECO:0007669"/>
    <property type="project" value="TreeGrafter"/>
</dbReference>